<dbReference type="InterPro" id="IPR025358">
    <property type="entry name" value="DUF4262"/>
</dbReference>
<dbReference type="OrthoDB" id="9793188at2"/>
<evidence type="ECO:0000313" key="1">
    <source>
        <dbReference type="EMBL" id="TXL72369.1"/>
    </source>
</evidence>
<name>A0A5C8PFT3_9HYPH</name>
<organism evidence="1 2">
    <name type="scientific">Vineibacter terrae</name>
    <dbReference type="NCBI Taxonomy" id="2586908"/>
    <lineage>
        <taxon>Bacteria</taxon>
        <taxon>Pseudomonadati</taxon>
        <taxon>Pseudomonadota</taxon>
        <taxon>Alphaproteobacteria</taxon>
        <taxon>Hyphomicrobiales</taxon>
        <taxon>Vineibacter</taxon>
    </lineage>
</organism>
<dbReference type="Proteomes" id="UP000321638">
    <property type="component" value="Unassembled WGS sequence"/>
</dbReference>
<reference evidence="1 2" key="1">
    <citation type="submission" date="2019-06" db="EMBL/GenBank/DDBJ databases">
        <title>New taxonomy in bacterial strain CC-CFT640, isolated from vineyard.</title>
        <authorList>
            <person name="Lin S.-Y."/>
            <person name="Tsai C.-F."/>
            <person name="Young C.-C."/>
        </authorList>
    </citation>
    <scope>NUCLEOTIDE SEQUENCE [LARGE SCALE GENOMIC DNA]</scope>
    <source>
        <strain evidence="1 2">CC-CFT640</strain>
    </source>
</reference>
<sequence>MKTITALDTPHEELDQAEQNFVAEIREHGWFDTHVFADAEGPSFNYSTGFWITANHPEIIVFGLKHEIAHGVLWGLYRDAKNGSRLLPRARTERAFANLAAYVFPVSKRYYREFLGWTRFFYRGDDFPCLQIVWPDRQGIFPWEDRFDHAFEGHQPDLTEFGWRLSLQA</sequence>
<evidence type="ECO:0000313" key="2">
    <source>
        <dbReference type="Proteomes" id="UP000321638"/>
    </source>
</evidence>
<comment type="caution">
    <text evidence="1">The sequence shown here is derived from an EMBL/GenBank/DDBJ whole genome shotgun (WGS) entry which is preliminary data.</text>
</comment>
<dbReference type="EMBL" id="VDUZ01000033">
    <property type="protein sequence ID" value="TXL72369.1"/>
    <property type="molecule type" value="Genomic_DNA"/>
</dbReference>
<protein>
    <submittedName>
        <fullName evidence="1">DUF4262 domain-containing protein</fullName>
    </submittedName>
</protein>
<dbReference type="Pfam" id="PF14081">
    <property type="entry name" value="DUF4262"/>
    <property type="match status" value="1"/>
</dbReference>
<proteinExistence type="predicted"/>
<keyword evidence="2" id="KW-1185">Reference proteome</keyword>
<gene>
    <name evidence="1" type="ORF">FHP25_25330</name>
</gene>
<dbReference type="RefSeq" id="WP_147849780.1">
    <property type="nucleotide sequence ID" value="NZ_VDUZ01000033.1"/>
</dbReference>
<dbReference type="AlphaFoldDB" id="A0A5C8PFT3"/>
<accession>A0A5C8PFT3</accession>